<dbReference type="GO" id="GO:0009395">
    <property type="term" value="P:phospholipid catabolic process"/>
    <property type="evidence" value="ECO:0007669"/>
    <property type="project" value="InterPro"/>
</dbReference>
<evidence type="ECO:0000256" key="1">
    <source>
        <dbReference type="ARBA" id="ARBA00004170"/>
    </source>
</evidence>
<dbReference type="SUPFAM" id="SSF52151">
    <property type="entry name" value="FabD/lysophospholipase-like"/>
    <property type="match status" value="1"/>
</dbReference>
<dbReference type="GO" id="GO:0004623">
    <property type="term" value="F:phospholipase A2 activity"/>
    <property type="evidence" value="ECO:0007669"/>
    <property type="project" value="UniProtKB-EC"/>
</dbReference>
<keyword evidence="4 10" id="KW-0963">Cytoplasm</keyword>
<dbReference type="PROSITE" id="PS50004">
    <property type="entry name" value="C2"/>
    <property type="match status" value="1"/>
</dbReference>
<evidence type="ECO:0000256" key="3">
    <source>
        <dbReference type="ARBA" id="ARBA00013278"/>
    </source>
</evidence>
<evidence type="ECO:0000256" key="5">
    <source>
        <dbReference type="ARBA" id="ARBA00022801"/>
    </source>
</evidence>
<dbReference type="Pfam" id="PF18695">
    <property type="entry name" value="cPLA2_C2"/>
    <property type="match status" value="1"/>
</dbReference>
<dbReference type="Pfam" id="PF01735">
    <property type="entry name" value="PLA2_B"/>
    <property type="match status" value="1"/>
</dbReference>
<feature type="domain" description="PLA2c" evidence="12">
    <location>
        <begin position="196"/>
        <end position="729"/>
    </location>
</feature>
<keyword evidence="10" id="KW-0106">Calcium</keyword>
<proteinExistence type="predicted"/>
<dbReference type="PANTHER" id="PTHR10728">
    <property type="entry name" value="CYTOSOLIC PHOSPHOLIPASE A2"/>
    <property type="match status" value="1"/>
</dbReference>
<dbReference type="SUPFAM" id="SSF49562">
    <property type="entry name" value="C2 domain (Calcium/lipid-binding domain, CaLB)"/>
    <property type="match status" value="1"/>
</dbReference>
<dbReference type="InterPro" id="IPR016035">
    <property type="entry name" value="Acyl_Trfase/lysoPLipase"/>
</dbReference>
<name>A0A8D0ZJ45_PIG</name>
<dbReference type="Pfam" id="PF00168">
    <property type="entry name" value="C2"/>
    <property type="match status" value="1"/>
</dbReference>
<dbReference type="PANTHER" id="PTHR10728:SF32">
    <property type="entry name" value="CYTOSOLIC PHOSPHOLIPASE A2 BETA"/>
    <property type="match status" value="1"/>
</dbReference>
<evidence type="ECO:0000256" key="4">
    <source>
        <dbReference type="ARBA" id="ARBA00022490"/>
    </source>
</evidence>
<evidence type="ECO:0000256" key="10">
    <source>
        <dbReference type="RuleBase" id="RU362102"/>
    </source>
</evidence>
<dbReference type="FunFam" id="2.60.40.150:FF:000469">
    <property type="entry name" value="Phospholipase A2"/>
    <property type="match status" value="1"/>
</dbReference>
<keyword evidence="9 10" id="KW-0442">Lipid degradation</keyword>
<feature type="domain" description="C2" evidence="11">
    <location>
        <begin position="1"/>
        <end position="62"/>
    </location>
</feature>
<evidence type="ECO:0000313" key="13">
    <source>
        <dbReference type="Ensembl" id="ENSSSCP00035017353.1"/>
    </source>
</evidence>
<dbReference type="Gene3D" id="2.60.40.150">
    <property type="entry name" value="C2 domain"/>
    <property type="match status" value="1"/>
</dbReference>
<evidence type="ECO:0000256" key="9">
    <source>
        <dbReference type="PROSITE-ProRule" id="PRU00555"/>
    </source>
</evidence>
<keyword evidence="6 9" id="KW-0443">Lipid metabolism</keyword>
<dbReference type="PROSITE" id="PS51210">
    <property type="entry name" value="PLA2C"/>
    <property type="match status" value="1"/>
</dbReference>
<keyword evidence="10" id="KW-0479">Metal-binding</keyword>
<evidence type="ECO:0000256" key="2">
    <source>
        <dbReference type="ARBA" id="ARBA00004514"/>
    </source>
</evidence>
<dbReference type="Ensembl" id="ENSSSCT00035043392.1">
    <property type="protein sequence ID" value="ENSSSCP00035017353.1"/>
    <property type="gene ID" value="ENSSSCG00035032756.1"/>
</dbReference>
<organism evidence="13 14">
    <name type="scientific">Sus scrofa</name>
    <name type="common">Pig</name>
    <dbReference type="NCBI Taxonomy" id="9823"/>
    <lineage>
        <taxon>Eukaryota</taxon>
        <taxon>Metazoa</taxon>
        <taxon>Chordata</taxon>
        <taxon>Craniata</taxon>
        <taxon>Vertebrata</taxon>
        <taxon>Euteleostomi</taxon>
        <taxon>Mammalia</taxon>
        <taxon>Eutheria</taxon>
        <taxon>Laurasiatheria</taxon>
        <taxon>Artiodactyla</taxon>
        <taxon>Suina</taxon>
        <taxon>Suidae</taxon>
        <taxon>Sus</taxon>
    </lineage>
</organism>
<keyword evidence="5 9" id="KW-0378">Hydrolase</keyword>
<comment type="catalytic activity">
    <reaction evidence="7">
        <text>a 1,2-diacyl-sn-glycero-3-phosphocholine + H2O = a 1-acyl-sn-glycero-3-phosphocholine + a fatty acid + H(+)</text>
        <dbReference type="Rhea" id="RHEA:15801"/>
        <dbReference type="ChEBI" id="CHEBI:15377"/>
        <dbReference type="ChEBI" id="CHEBI:15378"/>
        <dbReference type="ChEBI" id="CHEBI:28868"/>
        <dbReference type="ChEBI" id="CHEBI:57643"/>
        <dbReference type="ChEBI" id="CHEBI:58168"/>
        <dbReference type="EC" id="3.1.1.4"/>
    </reaction>
    <physiologicalReaction direction="left-to-right" evidence="7">
        <dbReference type="Rhea" id="RHEA:15802"/>
    </physiologicalReaction>
</comment>
<sequence length="729" mass="82843">MVKNSRNPIWNQSFHFRIHSQLKNVVQLKVFDQDFLTKDDPMLSVLFDVGTLRAGESRRESFSLNPQGEERLEVEFRLQSLTDCEQLVSNGILVARELSCLHVRLEKAGDQKESEGRVQLVVPGSCEGPQEASVGTGPWHFHWPACWEQELRIHLQDAPQEQLKVPLRALPSGQVVRLVFPTSQEPMMRVELENKEGPRELAVRLGCKPCAEEQAFLSRRKQVVAKALKQALQLDGDLQEDEIPVIAVMATGGGTRAMTSLYGQLAGLKELGLLDCISYITGASGATWALANLYEDPEWSQKDLVGPIESLKTQVTKSKLGVLAPSQLWRYRQELAERARLGYPTCFTDLWALVSEALLHDQPHDHKLSDQREALSHGQNPLPIYCALNTKEKGLTTFEFGEWCEFSPYEIGFPKYGAFIPSELFGSQFFMGRLTKQLPESRICFLEGIWSNLYTANLQDSLYWSSEPSQFWDRWAQDQISLDKDQVPLLKVEEPPTVAGRIAEFFTDLLTWRPLAQTTHNFLRGLSFHKDYYQHPHFSAWKATKLDGFPNQLTPAEPHLCLLDVGYLINTSCPPLLRPTRDVDLILSLDYNLHGAFQLQLLGQFCQEQGIPFPPISPSPEEQCQPQECHLFLDPACPDAPAVLHFPLVNASFREHSAPGVRRTAEEQEAGQVNLSSSDSPYHFSKVTYSQEDTDKLLRLTQYNICNNRERLLEILREAVQRRRQRRPE</sequence>
<dbReference type="Proteomes" id="UP000694720">
    <property type="component" value="Unplaced"/>
</dbReference>
<dbReference type="InterPro" id="IPR040723">
    <property type="entry name" value="cPLA2_C2"/>
</dbReference>
<dbReference type="EC" id="3.1.1.4" evidence="3 10"/>
<accession>A0A8D0ZJ45</accession>
<dbReference type="AlphaFoldDB" id="A0A8D0ZJ45"/>
<comment type="subcellular location">
    <subcellularLocation>
        <location evidence="2">Cytoplasm</location>
        <location evidence="2">Cytosol</location>
    </subcellularLocation>
    <subcellularLocation>
        <location evidence="1">Membrane</location>
        <topology evidence="1">Peripheral membrane protein</topology>
    </subcellularLocation>
</comment>
<evidence type="ECO:0000256" key="7">
    <source>
        <dbReference type="ARBA" id="ARBA00023422"/>
    </source>
</evidence>
<dbReference type="SMART" id="SM00022">
    <property type="entry name" value="PLAc"/>
    <property type="match status" value="1"/>
</dbReference>
<dbReference type="GO" id="GO:0046872">
    <property type="term" value="F:metal ion binding"/>
    <property type="evidence" value="ECO:0007669"/>
    <property type="project" value="UniProtKB-KW"/>
</dbReference>
<protein>
    <recommendedName>
        <fullName evidence="3 10">Phospholipase A2</fullName>
        <ecNumber evidence="3 10">3.1.1.4</ecNumber>
    </recommendedName>
</protein>
<evidence type="ECO:0000256" key="8">
    <source>
        <dbReference type="ARBA" id="ARBA00048373"/>
    </source>
</evidence>
<dbReference type="InterPro" id="IPR000008">
    <property type="entry name" value="C2_dom"/>
</dbReference>
<comment type="catalytic activity">
    <reaction evidence="8">
        <text>1-hexadecanoyl-2-(5Z,8Z,11Z,14Z-eicosatetraenoyl)-sn-glycero-3-phosphocholine + H2O = 1-hexadecanoyl-sn-glycero-3-phosphocholine + (5Z,8Z,11Z,14Z)-eicosatetraenoate + H(+)</text>
        <dbReference type="Rhea" id="RHEA:40427"/>
        <dbReference type="ChEBI" id="CHEBI:15377"/>
        <dbReference type="ChEBI" id="CHEBI:15378"/>
        <dbReference type="ChEBI" id="CHEBI:32395"/>
        <dbReference type="ChEBI" id="CHEBI:72998"/>
        <dbReference type="ChEBI" id="CHEBI:73003"/>
    </reaction>
    <physiologicalReaction direction="left-to-right" evidence="8">
        <dbReference type="Rhea" id="RHEA:40428"/>
    </physiologicalReaction>
</comment>
<dbReference type="GO" id="GO:0016020">
    <property type="term" value="C:membrane"/>
    <property type="evidence" value="ECO:0007669"/>
    <property type="project" value="UniProtKB-SubCell"/>
</dbReference>
<dbReference type="InterPro" id="IPR002642">
    <property type="entry name" value="LysoPLipase_cat_dom"/>
</dbReference>
<dbReference type="FunFam" id="3.40.1090.10:FF:000002">
    <property type="entry name" value="Phospholipase A2"/>
    <property type="match status" value="1"/>
</dbReference>
<dbReference type="GO" id="GO:0005829">
    <property type="term" value="C:cytosol"/>
    <property type="evidence" value="ECO:0007669"/>
    <property type="project" value="UniProtKB-SubCell"/>
</dbReference>
<evidence type="ECO:0000259" key="11">
    <source>
        <dbReference type="PROSITE" id="PS50004"/>
    </source>
</evidence>
<evidence type="ECO:0000256" key="6">
    <source>
        <dbReference type="ARBA" id="ARBA00023098"/>
    </source>
</evidence>
<evidence type="ECO:0000259" key="12">
    <source>
        <dbReference type="PROSITE" id="PS51210"/>
    </source>
</evidence>
<reference evidence="13" key="1">
    <citation type="submission" date="2025-08" db="UniProtKB">
        <authorList>
            <consortium name="Ensembl"/>
        </authorList>
    </citation>
    <scope>IDENTIFICATION</scope>
</reference>
<evidence type="ECO:0000313" key="14">
    <source>
        <dbReference type="Proteomes" id="UP000694720"/>
    </source>
</evidence>
<dbReference type="InterPro" id="IPR035892">
    <property type="entry name" value="C2_domain_sf"/>
</dbReference>
<dbReference type="Gene3D" id="3.40.1090.10">
    <property type="entry name" value="Cytosolic phospholipase A2 catalytic domain"/>
    <property type="match status" value="1"/>
</dbReference>
<comment type="domain">
    <text evidence="10">The N-terminal C2 domain associates with lipid membranes upon calcium binding.</text>
</comment>